<proteinExistence type="predicted"/>
<dbReference type="STRING" id="1379910.TH63_09770"/>
<name>A0A0H4VJ69_9BACT</name>
<organism evidence="1 2">
    <name type="scientific">Rufibacter radiotolerans</name>
    <dbReference type="NCBI Taxonomy" id="1379910"/>
    <lineage>
        <taxon>Bacteria</taxon>
        <taxon>Pseudomonadati</taxon>
        <taxon>Bacteroidota</taxon>
        <taxon>Cytophagia</taxon>
        <taxon>Cytophagales</taxon>
        <taxon>Hymenobacteraceae</taxon>
        <taxon>Rufibacter</taxon>
    </lineage>
</organism>
<dbReference type="PATRIC" id="fig|1379910.4.peg.2123"/>
<dbReference type="AlphaFoldDB" id="A0A0H4VJ69"/>
<dbReference type="EMBL" id="CP010777">
    <property type="protein sequence ID" value="AKQ45865.1"/>
    <property type="molecule type" value="Genomic_DNA"/>
</dbReference>
<evidence type="ECO:0000313" key="2">
    <source>
        <dbReference type="Proteomes" id="UP000036458"/>
    </source>
</evidence>
<keyword evidence="2" id="KW-1185">Reference proteome</keyword>
<reference evidence="1 2" key="1">
    <citation type="submission" date="2015-01" db="EMBL/GenBank/DDBJ databases">
        <title>Rufibacter sp./DG31D/ whole genome sequencing.</title>
        <authorList>
            <person name="Kim M.K."/>
            <person name="Srinivasan S."/>
            <person name="Lee J.-J."/>
        </authorList>
    </citation>
    <scope>NUCLEOTIDE SEQUENCE [LARGE SCALE GENOMIC DNA]</scope>
    <source>
        <strain evidence="1 2">DG31D</strain>
    </source>
</reference>
<evidence type="ECO:0000313" key="1">
    <source>
        <dbReference type="EMBL" id="AKQ45865.1"/>
    </source>
</evidence>
<sequence>MIFKKESLLNGQKAFLFYTSHISCVLCPTSKSYFALSDFSSRAISTALNTSHLLFIFMA</sequence>
<protein>
    <submittedName>
        <fullName evidence="1">Uncharacterized protein</fullName>
    </submittedName>
</protein>
<gene>
    <name evidence="1" type="ORF">TH63_09770</name>
</gene>
<accession>A0A0H4VJ69</accession>
<dbReference type="Proteomes" id="UP000036458">
    <property type="component" value="Chromosome"/>
</dbReference>
<dbReference type="KEGG" id="ruf:TH63_09770"/>